<accession>A0A3Q9J192</accession>
<protein>
    <submittedName>
        <fullName evidence="1">Uncharacterized protein</fullName>
    </submittedName>
</protein>
<evidence type="ECO:0000313" key="1">
    <source>
        <dbReference type="EMBL" id="AZS37125.1"/>
    </source>
</evidence>
<dbReference type="Proteomes" id="UP000276888">
    <property type="component" value="Chromosome"/>
</dbReference>
<sequence length="121" mass="12438">MHRITYAGSSILTGSEIAHALLAYAQALAVADTSATIEIPTVEDDGSIGKSELLVGPASQLIADAEDSSAEELVDDSLVGSLRAKARDLRAHGASSSIAQTVSAEDFGASGDASAWDDYRD</sequence>
<dbReference type="KEGG" id="mlv:CVS47_01753"/>
<reference evidence="1 2" key="1">
    <citation type="submission" date="2018-08" db="EMBL/GenBank/DDBJ databases">
        <title>Microbacterium lemovicicum sp. nov., a bacterium isolated from a natural uranium-rich soil.</title>
        <authorList>
            <person name="ORTET P."/>
        </authorList>
    </citation>
    <scope>NUCLEOTIDE SEQUENCE [LARGE SCALE GENOMIC DNA]</scope>
    <source>
        <strain evidence="1 2">Viu22</strain>
    </source>
</reference>
<organism evidence="1 2">
    <name type="scientific">Microbacterium lemovicicum</name>
    <dbReference type="NCBI Taxonomy" id="1072463"/>
    <lineage>
        <taxon>Bacteria</taxon>
        <taxon>Bacillati</taxon>
        <taxon>Actinomycetota</taxon>
        <taxon>Actinomycetes</taxon>
        <taxon>Micrococcales</taxon>
        <taxon>Microbacteriaceae</taxon>
        <taxon>Microbacterium</taxon>
    </lineage>
</organism>
<dbReference type="RefSeq" id="WP_127095732.1">
    <property type="nucleotide sequence ID" value="NZ_CP031423.1"/>
</dbReference>
<keyword evidence="2" id="KW-1185">Reference proteome</keyword>
<dbReference type="AlphaFoldDB" id="A0A3Q9J192"/>
<name>A0A3Q9J192_9MICO</name>
<proteinExistence type="predicted"/>
<gene>
    <name evidence="1" type="ORF">CVS47_01753</name>
</gene>
<dbReference type="EMBL" id="CP031423">
    <property type="protein sequence ID" value="AZS37125.1"/>
    <property type="molecule type" value="Genomic_DNA"/>
</dbReference>
<dbReference type="OrthoDB" id="5119511at2"/>
<evidence type="ECO:0000313" key="2">
    <source>
        <dbReference type="Proteomes" id="UP000276888"/>
    </source>
</evidence>